<dbReference type="Proteomes" id="UP001283361">
    <property type="component" value="Unassembled WGS sequence"/>
</dbReference>
<protein>
    <submittedName>
        <fullName evidence="1">Uncharacterized protein</fullName>
    </submittedName>
</protein>
<comment type="caution">
    <text evidence="1">The sequence shown here is derived from an EMBL/GenBank/DDBJ whole genome shotgun (WGS) entry which is preliminary data.</text>
</comment>
<organism evidence="1 2">
    <name type="scientific">Elysia crispata</name>
    <name type="common">lettuce slug</name>
    <dbReference type="NCBI Taxonomy" id="231223"/>
    <lineage>
        <taxon>Eukaryota</taxon>
        <taxon>Metazoa</taxon>
        <taxon>Spiralia</taxon>
        <taxon>Lophotrochozoa</taxon>
        <taxon>Mollusca</taxon>
        <taxon>Gastropoda</taxon>
        <taxon>Heterobranchia</taxon>
        <taxon>Euthyneura</taxon>
        <taxon>Panpulmonata</taxon>
        <taxon>Sacoglossa</taxon>
        <taxon>Placobranchoidea</taxon>
        <taxon>Plakobranchidae</taxon>
        <taxon>Elysia</taxon>
    </lineage>
</organism>
<proteinExistence type="predicted"/>
<evidence type="ECO:0000313" key="2">
    <source>
        <dbReference type="Proteomes" id="UP001283361"/>
    </source>
</evidence>
<reference evidence="1" key="1">
    <citation type="journal article" date="2023" name="G3 (Bethesda)">
        <title>A reference genome for the long-term kleptoplast-retaining sea slug Elysia crispata morphotype clarki.</title>
        <authorList>
            <person name="Eastman K.E."/>
            <person name="Pendleton A.L."/>
            <person name="Shaikh M.A."/>
            <person name="Suttiyut T."/>
            <person name="Ogas R."/>
            <person name="Tomko P."/>
            <person name="Gavelis G."/>
            <person name="Widhalm J.R."/>
            <person name="Wisecaver J.H."/>
        </authorList>
    </citation>
    <scope>NUCLEOTIDE SEQUENCE</scope>
    <source>
        <strain evidence="1">ECLA1</strain>
    </source>
</reference>
<accession>A0AAE0YFN6</accession>
<gene>
    <name evidence="1" type="ORF">RRG08_038566</name>
</gene>
<dbReference type="AlphaFoldDB" id="A0AAE0YFN6"/>
<sequence length="97" mass="10991">MSESRKEKKCIPKGQSLNRQGLKEAKREVASLSLYHRDGENVSGLQQTRFNCLPLPAVDTAQFRVGRQENFTNLLSHEGDKEGNIFSDILKLGRFDI</sequence>
<dbReference type="EMBL" id="JAWDGP010006272">
    <property type="protein sequence ID" value="KAK3744191.1"/>
    <property type="molecule type" value="Genomic_DNA"/>
</dbReference>
<name>A0AAE0YFN6_9GAST</name>
<evidence type="ECO:0000313" key="1">
    <source>
        <dbReference type="EMBL" id="KAK3744191.1"/>
    </source>
</evidence>
<keyword evidence="2" id="KW-1185">Reference proteome</keyword>